<keyword evidence="3" id="KW-1185">Reference proteome</keyword>
<keyword evidence="2" id="KW-0418">Kinase</keyword>
<evidence type="ECO:0000256" key="1">
    <source>
        <dbReference type="SAM" id="Phobius"/>
    </source>
</evidence>
<feature type="transmembrane region" description="Helical" evidence="1">
    <location>
        <begin position="6"/>
        <end position="23"/>
    </location>
</feature>
<dbReference type="RefSeq" id="WP_068609993.1">
    <property type="nucleotide sequence ID" value="NZ_CP011388.1"/>
</dbReference>
<evidence type="ECO:0000313" key="2">
    <source>
        <dbReference type="EMBL" id="ANE48306.1"/>
    </source>
</evidence>
<dbReference type="OrthoDB" id="2627968at2"/>
<organism evidence="2 3">
    <name type="scientific">Paenibacillus swuensis</name>
    <dbReference type="NCBI Taxonomy" id="1178515"/>
    <lineage>
        <taxon>Bacteria</taxon>
        <taxon>Bacillati</taxon>
        <taxon>Bacillota</taxon>
        <taxon>Bacilli</taxon>
        <taxon>Bacillales</taxon>
        <taxon>Paenibacillaceae</taxon>
        <taxon>Paenibacillus</taxon>
    </lineage>
</organism>
<protein>
    <submittedName>
        <fullName evidence="2">Signal transduction histidine kinase</fullName>
    </submittedName>
</protein>
<dbReference type="PATRIC" id="fig|1178515.4.peg.4194"/>
<dbReference type="EMBL" id="CP011388">
    <property type="protein sequence ID" value="ANE48306.1"/>
    <property type="molecule type" value="Genomic_DNA"/>
</dbReference>
<accession>A0A172TMV8</accession>
<feature type="transmembrane region" description="Helical" evidence="1">
    <location>
        <begin position="35"/>
        <end position="55"/>
    </location>
</feature>
<keyword evidence="1" id="KW-0812">Transmembrane</keyword>
<dbReference type="Proteomes" id="UP000076927">
    <property type="component" value="Chromosome"/>
</dbReference>
<keyword evidence="2" id="KW-0808">Transferase</keyword>
<dbReference type="STRING" id="1178515.SY83_20710"/>
<gene>
    <name evidence="2" type="ORF">SY83_20710</name>
</gene>
<evidence type="ECO:0000313" key="3">
    <source>
        <dbReference type="Proteomes" id="UP000076927"/>
    </source>
</evidence>
<sequence length="59" mass="6580">MFSEINLLFIIVAFSFALVLILSRNNIAPGFRRGLALAAIVMVAFAFFLLVYSFFNMGT</sequence>
<dbReference type="KEGG" id="pswu:SY83_20710"/>
<keyword evidence="1" id="KW-1133">Transmembrane helix</keyword>
<reference evidence="2 3" key="1">
    <citation type="submission" date="2015-01" db="EMBL/GenBank/DDBJ databases">
        <title>Paenibacillus swuensis/DY6/whole genome sequencing.</title>
        <authorList>
            <person name="Kim M.K."/>
            <person name="Srinivasan S."/>
            <person name="Lee J.-J."/>
        </authorList>
    </citation>
    <scope>NUCLEOTIDE SEQUENCE [LARGE SCALE GENOMIC DNA]</scope>
    <source>
        <strain evidence="2 3">DY6</strain>
    </source>
</reference>
<dbReference type="GO" id="GO:0016301">
    <property type="term" value="F:kinase activity"/>
    <property type="evidence" value="ECO:0007669"/>
    <property type="project" value="UniProtKB-KW"/>
</dbReference>
<proteinExistence type="predicted"/>
<dbReference type="AlphaFoldDB" id="A0A172TMV8"/>
<name>A0A172TMV8_9BACL</name>
<keyword evidence="1" id="KW-0472">Membrane</keyword>